<proteinExistence type="predicted"/>
<feature type="signal peptide" evidence="2">
    <location>
        <begin position="1"/>
        <end position="25"/>
    </location>
</feature>
<dbReference type="InterPro" id="IPR022409">
    <property type="entry name" value="PKD/Chitinase_dom"/>
</dbReference>
<dbReference type="InterPro" id="IPR000601">
    <property type="entry name" value="PKD_dom"/>
</dbReference>
<protein>
    <recommendedName>
        <fullName evidence="3">PKD domain-containing protein</fullName>
    </recommendedName>
</protein>
<evidence type="ECO:0000256" key="2">
    <source>
        <dbReference type="SAM" id="SignalP"/>
    </source>
</evidence>
<dbReference type="Pfam" id="PF18911">
    <property type="entry name" value="PKD_4"/>
    <property type="match status" value="1"/>
</dbReference>
<feature type="chain" id="PRO_5046149906" description="PKD domain-containing protein" evidence="2">
    <location>
        <begin position="26"/>
        <end position="913"/>
    </location>
</feature>
<keyword evidence="5" id="KW-1185">Reference proteome</keyword>
<comment type="caution">
    <text evidence="4">The sequence shown here is derived from an EMBL/GenBank/DDBJ whole genome shotgun (WGS) entry which is preliminary data.</text>
</comment>
<dbReference type="SMART" id="SM00089">
    <property type="entry name" value="PKD"/>
    <property type="match status" value="2"/>
</dbReference>
<dbReference type="Proteomes" id="UP001519310">
    <property type="component" value="Unassembled WGS sequence"/>
</dbReference>
<dbReference type="Pfam" id="PF00801">
    <property type="entry name" value="PKD"/>
    <property type="match status" value="1"/>
</dbReference>
<dbReference type="RefSeq" id="WP_189971693.1">
    <property type="nucleotide sequence ID" value="NZ_BMVL01000009.1"/>
</dbReference>
<dbReference type="InterPro" id="IPR012334">
    <property type="entry name" value="Pectin_lyas_fold"/>
</dbReference>
<dbReference type="CDD" id="cd00146">
    <property type="entry name" value="PKD"/>
    <property type="match status" value="2"/>
</dbReference>
<dbReference type="SUPFAM" id="SSF49299">
    <property type="entry name" value="PKD domain"/>
    <property type="match status" value="2"/>
</dbReference>
<keyword evidence="2" id="KW-0732">Signal</keyword>
<feature type="region of interest" description="Disordered" evidence="1">
    <location>
        <begin position="307"/>
        <end position="352"/>
    </location>
</feature>
<dbReference type="InterPro" id="IPR035986">
    <property type="entry name" value="PKD_dom_sf"/>
</dbReference>
<evidence type="ECO:0000259" key="3">
    <source>
        <dbReference type="PROSITE" id="PS50093"/>
    </source>
</evidence>
<name>A0ABS4LFA1_STRAV</name>
<feature type="domain" description="PKD" evidence="3">
    <location>
        <begin position="504"/>
        <end position="551"/>
    </location>
</feature>
<evidence type="ECO:0000313" key="5">
    <source>
        <dbReference type="Proteomes" id="UP001519310"/>
    </source>
</evidence>
<dbReference type="Gene3D" id="2.160.20.10">
    <property type="entry name" value="Single-stranded right-handed beta-helix, Pectin lyase-like"/>
    <property type="match status" value="1"/>
</dbReference>
<evidence type="ECO:0000256" key="1">
    <source>
        <dbReference type="SAM" id="MobiDB-lite"/>
    </source>
</evidence>
<dbReference type="SUPFAM" id="SSF51126">
    <property type="entry name" value="Pectin lyase-like"/>
    <property type="match status" value="1"/>
</dbReference>
<dbReference type="InterPro" id="IPR011050">
    <property type="entry name" value="Pectin_lyase_fold/virulence"/>
</dbReference>
<accession>A0ABS4LFA1</accession>
<gene>
    <name evidence="4" type="ORF">J2Z77_006657</name>
</gene>
<feature type="domain" description="PKD" evidence="3">
    <location>
        <begin position="394"/>
        <end position="456"/>
    </location>
</feature>
<evidence type="ECO:0000313" key="4">
    <source>
        <dbReference type="EMBL" id="MBP2040802.1"/>
    </source>
</evidence>
<dbReference type="EMBL" id="JAGGLQ010000019">
    <property type="protein sequence ID" value="MBP2040802.1"/>
    <property type="molecule type" value="Genomic_DNA"/>
</dbReference>
<dbReference type="PROSITE" id="PS50093">
    <property type="entry name" value="PKD"/>
    <property type="match status" value="2"/>
</dbReference>
<reference evidence="4 5" key="1">
    <citation type="submission" date="2021-03" db="EMBL/GenBank/DDBJ databases">
        <title>Genomic Encyclopedia of Type Strains, Phase IV (KMG-IV): sequencing the most valuable type-strain genomes for metagenomic binning, comparative biology and taxonomic classification.</title>
        <authorList>
            <person name="Goeker M."/>
        </authorList>
    </citation>
    <scope>NUCLEOTIDE SEQUENCE [LARGE SCALE GENOMIC DNA]</scope>
    <source>
        <strain evidence="4 5">DSM 40526</strain>
    </source>
</reference>
<organism evidence="4 5">
    <name type="scientific">Streptomyces avidinii</name>
    <dbReference type="NCBI Taxonomy" id="1895"/>
    <lineage>
        <taxon>Bacteria</taxon>
        <taxon>Bacillati</taxon>
        <taxon>Actinomycetota</taxon>
        <taxon>Actinomycetes</taxon>
        <taxon>Kitasatosporales</taxon>
        <taxon>Streptomycetaceae</taxon>
        <taxon>Streptomyces</taxon>
    </lineage>
</organism>
<feature type="region of interest" description="Disordered" evidence="1">
    <location>
        <begin position="744"/>
        <end position="763"/>
    </location>
</feature>
<dbReference type="Gene3D" id="2.60.40.10">
    <property type="entry name" value="Immunoglobulins"/>
    <property type="match status" value="2"/>
</dbReference>
<dbReference type="InterPro" id="IPR013783">
    <property type="entry name" value="Ig-like_fold"/>
</dbReference>
<sequence length="913" mass="92454">MRPTRTTVLLTAGLVTLLGVPAAAAAETPTNLYVNNQDGSGCSDTGAGTQAVPYCTISAAAKAVLPGQTVRIKPGWTYDEAVTIDRSGAPGKPISFVADGPAVGQQADLGKTVTVRGASHVVLGSLFARGGVQISGSTDVGLDRIRAVRGRLDSVAVDSASKDVRIGRSNLIGVRIEGGSQGTVLSRNLISGPVGPAVSAVDAPGTVVTNNTVYGYCGAALSIAGGSTGAGLFNNVIVARASGSCKTDGARNAVLVAQSATAGTVADYNLVASQVPYSWAGTTYPDPAAFHAATGQGGHDILNTGEDGLGPVEGSPTVDSADPTAPGVLPTDIDGRPTADDPGVPNTGKNGGYLDRGAYETHDGLSQTWMHVDQTWAPVGTKVEVQAVSDSNWPTAMSYHVDFGDGTPPVVTQQGTGAHGLATHAYSKAGDYVIKVTAVNAVGQKATTEKPVKVTAAGPLTAAFSAGPVLPAPDDKTTRVPPLTMSLDPSASATPWPVDRTEVDFGDGSQKSLAGLATATHTYSRPGDYKAAVTVVDVKGTRSTTTRSVHVDYARAGYVAVTPFRLKDTRVHGGTLQGGSPASIGMPAPLHASGMASGGMSAAVINVTLTNVTQDAYVNVSSAYDDRPATSNLNARAGATVSNTVTVPVGEIGNVWFYLNAGRADVIVDFVGYYQPNSGQRFSPVAPTRLADTRTAGGPVAGGTTRTVKVAGVGGIPADVRAVAVNLTSTEATQNSFVVAYPDPANRPEPASNLNPEPGKAKSNQAIVPVGPDGTITLYNHVGSAHLIVDAVGYYGKDGKALYTPVVPGRLADTRTTGKVAAGGTTTVAGVPAGAVGAVLNLTATESTGAGFLTAYGFGSARPEASSLQTLPGLTVPNHVTTPVADGKISVYNGQWGGPTHVIADLLGYFTQG</sequence>